<evidence type="ECO:0000259" key="3">
    <source>
        <dbReference type="PROSITE" id="PS50158"/>
    </source>
</evidence>
<dbReference type="SUPFAM" id="SSF56672">
    <property type="entry name" value="DNA/RNA polymerases"/>
    <property type="match status" value="1"/>
</dbReference>
<keyword evidence="1" id="KW-0863">Zinc-finger</keyword>
<dbReference type="Pfam" id="PF05380">
    <property type="entry name" value="Peptidase_A17"/>
    <property type="match status" value="1"/>
</dbReference>
<organism evidence="4 5">
    <name type="scientific">Necator americanus</name>
    <name type="common">Human hookworm</name>
    <dbReference type="NCBI Taxonomy" id="51031"/>
    <lineage>
        <taxon>Eukaryota</taxon>
        <taxon>Metazoa</taxon>
        <taxon>Ecdysozoa</taxon>
        <taxon>Nematoda</taxon>
        <taxon>Chromadorea</taxon>
        <taxon>Rhabditida</taxon>
        <taxon>Rhabditina</taxon>
        <taxon>Rhabditomorpha</taxon>
        <taxon>Strongyloidea</taxon>
        <taxon>Ancylostomatidae</taxon>
        <taxon>Bunostominae</taxon>
        <taxon>Necator</taxon>
    </lineage>
</organism>
<evidence type="ECO:0000256" key="1">
    <source>
        <dbReference type="PROSITE-ProRule" id="PRU00047"/>
    </source>
</evidence>
<keyword evidence="5" id="KW-1185">Reference proteome</keyword>
<keyword evidence="2" id="KW-0175">Coiled coil</keyword>
<dbReference type="Pfam" id="PF03564">
    <property type="entry name" value="DUF1759"/>
    <property type="match status" value="1"/>
</dbReference>
<comment type="caution">
    <text evidence="4">The sequence shown here is derived from an EMBL/GenBank/DDBJ whole genome shotgun (WGS) entry which is preliminary data.</text>
</comment>
<keyword evidence="1" id="KW-0862">Zinc</keyword>
<accession>A0ABR1D256</accession>
<dbReference type="PANTHER" id="PTHR47331:SF1">
    <property type="entry name" value="GAG-LIKE PROTEIN"/>
    <property type="match status" value="1"/>
</dbReference>
<dbReference type="PANTHER" id="PTHR47331">
    <property type="entry name" value="PHD-TYPE DOMAIN-CONTAINING PROTEIN"/>
    <property type="match status" value="1"/>
</dbReference>
<dbReference type="InterPro" id="IPR001878">
    <property type="entry name" value="Znf_CCHC"/>
</dbReference>
<evidence type="ECO:0000313" key="5">
    <source>
        <dbReference type="Proteomes" id="UP001303046"/>
    </source>
</evidence>
<keyword evidence="1" id="KW-0479">Metal-binding</keyword>
<feature type="coiled-coil region" evidence="2">
    <location>
        <begin position="61"/>
        <end position="126"/>
    </location>
</feature>
<dbReference type="EMBL" id="JAVFWL010000003">
    <property type="protein sequence ID" value="KAK6743850.1"/>
    <property type="molecule type" value="Genomic_DNA"/>
</dbReference>
<sequence>MTSTLATRQGLLTHSGNRLSTIIQEESETINAYVHSSMEAAEISALRKRIRTAKTAISTEANKLDAAMEKFSEAVDRLDNKTQSLLEIIERIETNTTAAETLLDNANKALTRLIRLQEELEFDQEQISLNRNIHNLFKFNYLLDALEGDAEESVKLFEVLGSTHQLVIEHLNEKYGDKQALVDQLLKNLHGARARTDSLEDHEAFCEQLHSITSQLTLKGEHVDNVFLQKELLAKFSADVQRHILRQKTQLKKEGNWSTAALLSAAREHIKTELKINRQVEHSLGSGKMGKTNPGKKKYFSKTGVVPLVAPCFYCHKSGHPAKDCDEVISREQRVQIMRMQNLCHNCGGKDHWATKCPKGTCRICRQAEHHTSICKELFSSQEARQKPPLREVLQKQGTKPQLPKAKTSKINTVATNDGSKGKRKASDAVFHVSNTTKVLILAGQAKVLNPTTKALEPVYVILDTGADRSFISSSLAERLQLKDQTESRGQAVPVRKRHLSINHTVEKIQPYILLGCADIFSLLKDGPGAQTTLPSGLKAIPSRLGYLISGRSGDELVNSESSVDVAQTIALEDTNNDVAQTWGQFCEFEKSGVKEFSGPITEELKQTNAEVWKVFEETIENKEDVYYVRLPWKKEASGLPDNKSIAYRRLQANLSKLRKDPNLLQQYDDTIKSQLELGIIEEVAEDLIVEEGEVVDYLAHQAVVTPHKETTKLRVVFDASAHLSKSRSLNDVLYQGPVILPKMWDILLRFRFGDVAIISDVEKAFLQVRLHPKDRNAASVLPVYKSDLGLNCSPFLLAGTIVHHLRTHVEDQLAKEIEDNTYVDNLIVTKRSSDEGLRFYNDSKVVFKELIMNPREFQSNDKQLKKRITSADLAGNDNPKVLGILWNTEKDELVLSCNYPPKAKVTKRSVSEQVAAIYDPQGWLTPLTLAGKRFLQSLWKFDYAWDTEISEEHQQQWKDINQAVNGFQCVLPREVAQIDTPTKLVLFSDASGQAMATCAYLASTLGSNLLAGKSKLPPIKDIVTFPKLELNAATLATRVAHSIPHKDLRNSHPV</sequence>
<gene>
    <name evidence="4" type="primary">Necator_chrIII.g11650</name>
    <name evidence="4" type="ORF">RB195_010885</name>
</gene>
<dbReference type="SMART" id="SM00343">
    <property type="entry name" value="ZnF_C2HC"/>
    <property type="match status" value="3"/>
</dbReference>
<dbReference type="InterPro" id="IPR005312">
    <property type="entry name" value="DUF1759"/>
</dbReference>
<dbReference type="Gene3D" id="2.40.70.10">
    <property type="entry name" value="Acid Proteases"/>
    <property type="match status" value="1"/>
</dbReference>
<dbReference type="CDD" id="cd20335">
    <property type="entry name" value="BRcat_RBR"/>
    <property type="match status" value="1"/>
</dbReference>
<dbReference type="Proteomes" id="UP001303046">
    <property type="component" value="Unassembled WGS sequence"/>
</dbReference>
<dbReference type="InterPro" id="IPR021109">
    <property type="entry name" value="Peptidase_aspartic_dom_sf"/>
</dbReference>
<name>A0ABR1D256_NECAM</name>
<feature type="domain" description="CCHC-type" evidence="3">
    <location>
        <begin position="312"/>
        <end position="327"/>
    </location>
</feature>
<dbReference type="InterPro" id="IPR001969">
    <property type="entry name" value="Aspartic_peptidase_AS"/>
</dbReference>
<dbReference type="InterPro" id="IPR008042">
    <property type="entry name" value="Retrotrans_Pao"/>
</dbReference>
<proteinExistence type="predicted"/>
<protein>
    <recommendedName>
        <fullName evidence="3">CCHC-type domain-containing protein</fullName>
    </recommendedName>
</protein>
<evidence type="ECO:0000256" key="2">
    <source>
        <dbReference type="SAM" id="Coils"/>
    </source>
</evidence>
<reference evidence="4 5" key="1">
    <citation type="submission" date="2023-08" db="EMBL/GenBank/DDBJ databases">
        <title>A Necator americanus chromosomal reference genome.</title>
        <authorList>
            <person name="Ilik V."/>
            <person name="Petrzelkova K.J."/>
            <person name="Pardy F."/>
            <person name="Fuh T."/>
            <person name="Niatou-Singa F.S."/>
            <person name="Gouil Q."/>
            <person name="Baker L."/>
            <person name="Ritchie M.E."/>
            <person name="Jex A.R."/>
            <person name="Gazzola D."/>
            <person name="Li H."/>
            <person name="Toshio Fujiwara R."/>
            <person name="Zhan B."/>
            <person name="Aroian R.V."/>
            <person name="Pafco B."/>
            <person name="Schwarz E.M."/>
        </authorList>
    </citation>
    <scope>NUCLEOTIDE SEQUENCE [LARGE SCALE GENOMIC DNA]</scope>
    <source>
        <strain evidence="4 5">Aroian</strain>
        <tissue evidence="4">Whole animal</tissue>
    </source>
</reference>
<dbReference type="PROSITE" id="PS50158">
    <property type="entry name" value="ZF_CCHC"/>
    <property type="match status" value="1"/>
</dbReference>
<dbReference type="Gene3D" id="4.10.60.10">
    <property type="entry name" value="Zinc finger, CCHC-type"/>
    <property type="match status" value="1"/>
</dbReference>
<dbReference type="PROSITE" id="PS00141">
    <property type="entry name" value="ASP_PROTEASE"/>
    <property type="match status" value="1"/>
</dbReference>
<dbReference type="InterPro" id="IPR043502">
    <property type="entry name" value="DNA/RNA_pol_sf"/>
</dbReference>
<evidence type="ECO:0000313" key="4">
    <source>
        <dbReference type="EMBL" id="KAK6743850.1"/>
    </source>
</evidence>